<dbReference type="AlphaFoldDB" id="A0AAD2JL15"/>
<dbReference type="EMBL" id="CAKOGP040002014">
    <property type="protein sequence ID" value="CAJ1959703.1"/>
    <property type="molecule type" value="Genomic_DNA"/>
</dbReference>
<name>A0AAD2JL15_9STRA</name>
<accession>A0AAD2JL15</accession>
<organism evidence="2 3">
    <name type="scientific">Cylindrotheca closterium</name>
    <dbReference type="NCBI Taxonomy" id="2856"/>
    <lineage>
        <taxon>Eukaryota</taxon>
        <taxon>Sar</taxon>
        <taxon>Stramenopiles</taxon>
        <taxon>Ochrophyta</taxon>
        <taxon>Bacillariophyta</taxon>
        <taxon>Bacillariophyceae</taxon>
        <taxon>Bacillariophycidae</taxon>
        <taxon>Bacillariales</taxon>
        <taxon>Bacillariaceae</taxon>
        <taxon>Cylindrotheca</taxon>
    </lineage>
</organism>
<dbReference type="Proteomes" id="UP001295423">
    <property type="component" value="Unassembled WGS sequence"/>
</dbReference>
<gene>
    <name evidence="2" type="ORF">CYCCA115_LOCUS18122</name>
</gene>
<reference evidence="2" key="1">
    <citation type="submission" date="2023-08" db="EMBL/GenBank/DDBJ databases">
        <authorList>
            <person name="Audoor S."/>
            <person name="Bilcke G."/>
        </authorList>
    </citation>
    <scope>NUCLEOTIDE SEQUENCE</scope>
</reference>
<evidence type="ECO:0000313" key="2">
    <source>
        <dbReference type="EMBL" id="CAJ1959703.1"/>
    </source>
</evidence>
<sequence>MRDTEAPPPCVAHMNTSNSRSEMSLISLTRASFASSPRSRPVPDCWMSPSSNASSTTGREDILGILESALEVIRHDVPISSDDLDFRSLSSKRFSNRNVGEGRKQ</sequence>
<proteinExistence type="predicted"/>
<comment type="caution">
    <text evidence="2">The sequence shown here is derived from an EMBL/GenBank/DDBJ whole genome shotgun (WGS) entry which is preliminary data.</text>
</comment>
<evidence type="ECO:0000256" key="1">
    <source>
        <dbReference type="SAM" id="MobiDB-lite"/>
    </source>
</evidence>
<feature type="region of interest" description="Disordered" evidence="1">
    <location>
        <begin position="35"/>
        <end position="59"/>
    </location>
</feature>
<evidence type="ECO:0000313" key="3">
    <source>
        <dbReference type="Proteomes" id="UP001295423"/>
    </source>
</evidence>
<keyword evidence="3" id="KW-1185">Reference proteome</keyword>
<feature type="compositionally biased region" description="Polar residues" evidence="1">
    <location>
        <begin position="48"/>
        <end position="57"/>
    </location>
</feature>
<protein>
    <submittedName>
        <fullName evidence="2">Uncharacterized protein</fullName>
    </submittedName>
</protein>